<gene>
    <name evidence="2" type="ORF">EUGRSUZ_D01286</name>
</gene>
<feature type="region of interest" description="Disordered" evidence="1">
    <location>
        <begin position="56"/>
        <end position="82"/>
    </location>
</feature>
<dbReference type="Gramene" id="KCW76924">
    <property type="protein sequence ID" value="KCW76924"/>
    <property type="gene ID" value="EUGRSUZ_D01286"/>
</dbReference>
<proteinExistence type="predicted"/>
<dbReference type="EMBL" id="KK198756">
    <property type="protein sequence ID" value="KCW76924.1"/>
    <property type="molecule type" value="Genomic_DNA"/>
</dbReference>
<accession>A0A059CFD8</accession>
<name>A0A059CFD8_EUCGR</name>
<dbReference type="AlphaFoldDB" id="A0A059CFD8"/>
<evidence type="ECO:0000313" key="2">
    <source>
        <dbReference type="EMBL" id="KCW76924.1"/>
    </source>
</evidence>
<dbReference type="InParanoid" id="A0A059CFD8"/>
<evidence type="ECO:0000256" key="1">
    <source>
        <dbReference type="SAM" id="MobiDB-lite"/>
    </source>
</evidence>
<feature type="compositionally biased region" description="Polar residues" evidence="1">
    <location>
        <begin position="68"/>
        <end position="80"/>
    </location>
</feature>
<reference evidence="2" key="1">
    <citation type="submission" date="2013-07" db="EMBL/GenBank/DDBJ databases">
        <title>The genome of Eucalyptus grandis.</title>
        <authorList>
            <person name="Schmutz J."/>
            <person name="Hayes R."/>
            <person name="Myburg A."/>
            <person name="Tuskan G."/>
            <person name="Grattapaglia D."/>
            <person name="Rokhsar D.S."/>
        </authorList>
    </citation>
    <scope>NUCLEOTIDE SEQUENCE</scope>
    <source>
        <tissue evidence="2">Leaf extractions</tissue>
    </source>
</reference>
<protein>
    <submittedName>
        <fullName evidence="2">Uncharacterized protein</fullName>
    </submittedName>
</protein>
<sequence length="102" mass="11617">MATPKTRRCALDPLPFLFVSISVEARDVKERRSFSRFTNANDIDDKENARVIPTKEQSLTTTTTTTTGSRATNDRNNYTGGNRYRAMERQGMSDTRYMENGN</sequence>
<organism evidence="2">
    <name type="scientific">Eucalyptus grandis</name>
    <name type="common">Flooded gum</name>
    <dbReference type="NCBI Taxonomy" id="71139"/>
    <lineage>
        <taxon>Eukaryota</taxon>
        <taxon>Viridiplantae</taxon>
        <taxon>Streptophyta</taxon>
        <taxon>Embryophyta</taxon>
        <taxon>Tracheophyta</taxon>
        <taxon>Spermatophyta</taxon>
        <taxon>Magnoliopsida</taxon>
        <taxon>eudicotyledons</taxon>
        <taxon>Gunneridae</taxon>
        <taxon>Pentapetalae</taxon>
        <taxon>rosids</taxon>
        <taxon>malvids</taxon>
        <taxon>Myrtales</taxon>
        <taxon>Myrtaceae</taxon>
        <taxon>Myrtoideae</taxon>
        <taxon>Eucalypteae</taxon>
        <taxon>Eucalyptus</taxon>
    </lineage>
</organism>